<reference evidence="1" key="1">
    <citation type="submission" date="2024-05" db="EMBL/GenBank/DDBJ databases">
        <title>Isolation and characterization of Sporomusa carbonis sp. nov., a carboxydotrophic hydrogenogen in the genus of Sporomusa isolated from a charcoal burning pile.</title>
        <authorList>
            <person name="Boeer T."/>
            <person name="Rosenbaum F."/>
            <person name="Eysell L."/>
            <person name="Mueller V."/>
            <person name="Daniel R."/>
            <person name="Poehlein A."/>
        </authorList>
    </citation>
    <scope>NUCLEOTIDE SEQUENCE [LARGE SCALE GENOMIC DNA]</scope>
    <source>
        <strain evidence="1">DSM 3132</strain>
    </source>
</reference>
<protein>
    <submittedName>
        <fullName evidence="1">Uncharacterized protein</fullName>
    </submittedName>
</protein>
<gene>
    <name evidence="1" type="ORF">SPACI_053400</name>
</gene>
<sequence length="47" mass="4958">MGGYCEYKKTVDNILASSILSTGTVVAASIGNVVDISGDYLLEGREF</sequence>
<keyword evidence="2" id="KW-1185">Reference proteome</keyword>
<name>A0ABZ3JAQ2_SPOA4</name>
<organism evidence="1 2">
    <name type="scientific">Sporomusa acidovorans (strain ATCC 49682 / DSM 3132 / Mol)</name>
    <dbReference type="NCBI Taxonomy" id="1123286"/>
    <lineage>
        <taxon>Bacteria</taxon>
        <taxon>Bacillati</taxon>
        <taxon>Bacillota</taxon>
        <taxon>Negativicutes</taxon>
        <taxon>Selenomonadales</taxon>
        <taxon>Sporomusaceae</taxon>
        <taxon>Sporomusa</taxon>
    </lineage>
</organism>
<dbReference type="EMBL" id="CP155571">
    <property type="protein sequence ID" value="XFO75225.1"/>
    <property type="molecule type" value="Genomic_DNA"/>
</dbReference>
<evidence type="ECO:0000313" key="2">
    <source>
        <dbReference type="Proteomes" id="UP000216052"/>
    </source>
</evidence>
<evidence type="ECO:0000313" key="1">
    <source>
        <dbReference type="EMBL" id="XFO75225.1"/>
    </source>
</evidence>
<accession>A0ABZ3JAQ2</accession>
<dbReference type="Proteomes" id="UP000216052">
    <property type="component" value="Chromosome"/>
</dbReference>
<proteinExistence type="predicted"/>